<evidence type="ECO:0000259" key="10">
    <source>
        <dbReference type="Pfam" id="PF01467"/>
    </source>
</evidence>
<keyword evidence="2 9" id="KW-0808">Transferase</keyword>
<dbReference type="Pfam" id="PF01467">
    <property type="entry name" value="CTP_transf_like"/>
    <property type="match status" value="1"/>
</dbReference>
<evidence type="ECO:0000256" key="2">
    <source>
        <dbReference type="ARBA" id="ARBA00022679"/>
    </source>
</evidence>
<feature type="binding site" evidence="9">
    <location>
        <position position="17"/>
    </location>
    <ligand>
        <name>ATP</name>
        <dbReference type="ChEBI" id="CHEBI:30616"/>
    </ligand>
</feature>
<dbReference type="RefSeq" id="WP_028928371.1">
    <property type="nucleotide sequence ID" value="NZ_AUII01000001.1"/>
</dbReference>
<dbReference type="InterPro" id="IPR001980">
    <property type="entry name" value="PPAT"/>
</dbReference>
<dbReference type="GO" id="GO:0004595">
    <property type="term" value="F:pantetheine-phosphate adenylyltransferase activity"/>
    <property type="evidence" value="ECO:0007669"/>
    <property type="project" value="UniProtKB-UniRule"/>
</dbReference>
<dbReference type="STRING" id="1123024.GCA_000423625_00046"/>
<comment type="function">
    <text evidence="9">Reversibly transfers an adenylyl group from ATP to 4'-phosphopantetheine, yielding dephospho-CoA (dPCoA) and pyrophosphate.</text>
</comment>
<feature type="binding site" evidence="9">
    <location>
        <begin position="122"/>
        <end position="128"/>
    </location>
    <ligand>
        <name>ATP</name>
        <dbReference type="ChEBI" id="CHEBI:30616"/>
    </ligand>
</feature>
<comment type="caution">
    <text evidence="11">The sequence shown here is derived from an EMBL/GenBank/DDBJ whole genome shotgun (WGS) entry which is preliminary data.</text>
</comment>
<comment type="pathway">
    <text evidence="9">Cofactor biosynthesis; coenzyme A biosynthesis; CoA from (R)-pantothenate: step 4/5.</text>
</comment>
<dbReference type="NCBIfam" id="TIGR01510">
    <property type="entry name" value="coaD_prev_kdtB"/>
    <property type="match status" value="1"/>
</dbReference>
<dbReference type="CDD" id="cd02163">
    <property type="entry name" value="PPAT"/>
    <property type="match status" value="1"/>
</dbReference>
<name>A0A511D3C0_9PSEU</name>
<feature type="binding site" evidence="9">
    <location>
        <position position="41"/>
    </location>
    <ligand>
        <name>substrate</name>
    </ligand>
</feature>
<dbReference type="UniPathway" id="UPA00241">
    <property type="reaction ID" value="UER00355"/>
</dbReference>
<dbReference type="GO" id="GO:0005737">
    <property type="term" value="C:cytoplasm"/>
    <property type="evidence" value="ECO:0007669"/>
    <property type="project" value="UniProtKB-SubCell"/>
</dbReference>
<feature type="site" description="Transition state stabilizer" evidence="9">
    <location>
        <position position="17"/>
    </location>
</feature>
<feature type="binding site" evidence="9">
    <location>
        <begin position="88"/>
        <end position="90"/>
    </location>
    <ligand>
        <name>ATP</name>
        <dbReference type="ChEBI" id="CHEBI:30616"/>
    </ligand>
</feature>
<keyword evidence="3 9" id="KW-0548">Nucleotidyltransferase</keyword>
<dbReference type="HAMAP" id="MF_00151">
    <property type="entry name" value="PPAT_bact"/>
    <property type="match status" value="1"/>
</dbReference>
<dbReference type="PANTHER" id="PTHR21342">
    <property type="entry name" value="PHOSPHOPANTETHEINE ADENYLYLTRANSFERASE"/>
    <property type="match status" value="1"/>
</dbReference>
<keyword evidence="1 9" id="KW-0963">Cytoplasm</keyword>
<keyword evidence="5 9" id="KW-0067">ATP-binding</keyword>
<dbReference type="Gene3D" id="3.40.50.620">
    <property type="entry name" value="HUPs"/>
    <property type="match status" value="1"/>
</dbReference>
<evidence type="ECO:0000256" key="5">
    <source>
        <dbReference type="ARBA" id="ARBA00022840"/>
    </source>
</evidence>
<comment type="similarity">
    <text evidence="9">Belongs to the bacterial CoaD family.</text>
</comment>
<keyword evidence="7 9" id="KW-0173">Coenzyme A biosynthesis</keyword>
<feature type="binding site" evidence="9">
    <location>
        <position position="73"/>
    </location>
    <ligand>
        <name>substrate</name>
    </ligand>
</feature>
<dbReference type="Proteomes" id="UP000321328">
    <property type="component" value="Unassembled WGS sequence"/>
</dbReference>
<feature type="domain" description="Cytidyltransferase-like" evidence="10">
    <location>
        <begin position="5"/>
        <end position="132"/>
    </location>
</feature>
<dbReference type="PANTHER" id="PTHR21342:SF1">
    <property type="entry name" value="PHOSPHOPANTETHEINE ADENYLYLTRANSFERASE"/>
    <property type="match status" value="1"/>
</dbReference>
<dbReference type="InterPro" id="IPR014729">
    <property type="entry name" value="Rossmann-like_a/b/a_fold"/>
</dbReference>
<protein>
    <recommendedName>
        <fullName evidence="9">Phosphopantetheine adenylyltransferase</fullName>
        <ecNumber evidence="9">2.7.7.3</ecNumber>
    </recommendedName>
    <alternativeName>
        <fullName evidence="9">Dephospho-CoA pyrophosphorylase</fullName>
    </alternativeName>
    <alternativeName>
        <fullName evidence="9">Pantetheine-phosphate adenylyltransferase</fullName>
        <shortName evidence="9">PPAT</shortName>
    </alternativeName>
</protein>
<evidence type="ECO:0000256" key="3">
    <source>
        <dbReference type="ARBA" id="ARBA00022695"/>
    </source>
</evidence>
<dbReference type="EC" id="2.7.7.3" evidence="9"/>
<comment type="cofactor">
    <cofactor evidence="9">
        <name>Mg(2+)</name>
        <dbReference type="ChEBI" id="CHEBI:18420"/>
    </cofactor>
</comment>
<dbReference type="EMBL" id="BJVI01000034">
    <property type="protein sequence ID" value="GEL19281.1"/>
    <property type="molecule type" value="Genomic_DNA"/>
</dbReference>
<feature type="binding site" evidence="9">
    <location>
        <position position="98"/>
    </location>
    <ligand>
        <name>ATP</name>
        <dbReference type="ChEBI" id="CHEBI:30616"/>
    </ligand>
</feature>
<sequence length="160" mass="17897">MRRAVCPGSFDPVTLGHLDIILRAADLFDEVIVAVLINKNKKSLFTVEERMAMLRETTTDMPNVSVDSFHGLLVDYCTAHDVRAIVKGLRAITDFDYELQMAQMNQRLSGIDTLFVSTNPEYSFLSSSLVKEVATYGGDVAHLLPESVHRQLLDRIAEHS</sequence>
<dbReference type="PRINTS" id="PR01020">
    <property type="entry name" value="LPSBIOSNTHSS"/>
</dbReference>
<evidence type="ECO:0000256" key="9">
    <source>
        <dbReference type="HAMAP-Rule" id="MF_00151"/>
    </source>
</evidence>
<evidence type="ECO:0000256" key="8">
    <source>
        <dbReference type="ARBA" id="ARBA00029346"/>
    </source>
</evidence>
<dbReference type="AlphaFoldDB" id="A0A511D3C0"/>
<dbReference type="GO" id="GO:0005524">
    <property type="term" value="F:ATP binding"/>
    <property type="evidence" value="ECO:0007669"/>
    <property type="project" value="UniProtKB-KW"/>
</dbReference>
<dbReference type="InterPro" id="IPR004821">
    <property type="entry name" value="Cyt_trans-like"/>
</dbReference>
<dbReference type="GO" id="GO:0015937">
    <property type="term" value="P:coenzyme A biosynthetic process"/>
    <property type="evidence" value="ECO:0007669"/>
    <property type="project" value="UniProtKB-UniRule"/>
</dbReference>
<dbReference type="SUPFAM" id="SSF52374">
    <property type="entry name" value="Nucleotidylyl transferase"/>
    <property type="match status" value="1"/>
</dbReference>
<comment type="subcellular location">
    <subcellularLocation>
        <location evidence="9">Cytoplasm</location>
    </subcellularLocation>
</comment>
<dbReference type="OrthoDB" id="9806661at2"/>
<evidence type="ECO:0000256" key="4">
    <source>
        <dbReference type="ARBA" id="ARBA00022741"/>
    </source>
</evidence>
<feature type="binding site" evidence="9">
    <location>
        <position position="87"/>
    </location>
    <ligand>
        <name>substrate</name>
    </ligand>
</feature>
<reference evidence="11 12" key="1">
    <citation type="submission" date="2019-07" db="EMBL/GenBank/DDBJ databases">
        <title>Whole genome shotgun sequence of Pseudonocardia asaccharolytica NBRC 16224.</title>
        <authorList>
            <person name="Hosoyama A."/>
            <person name="Uohara A."/>
            <person name="Ohji S."/>
            <person name="Ichikawa N."/>
        </authorList>
    </citation>
    <scope>NUCLEOTIDE SEQUENCE [LARGE SCALE GENOMIC DNA]</scope>
    <source>
        <strain evidence="11 12">NBRC 16224</strain>
    </source>
</reference>
<organism evidence="11 12">
    <name type="scientific">Pseudonocardia asaccharolytica DSM 44247 = NBRC 16224</name>
    <dbReference type="NCBI Taxonomy" id="1123024"/>
    <lineage>
        <taxon>Bacteria</taxon>
        <taxon>Bacillati</taxon>
        <taxon>Actinomycetota</taxon>
        <taxon>Actinomycetes</taxon>
        <taxon>Pseudonocardiales</taxon>
        <taxon>Pseudonocardiaceae</taxon>
        <taxon>Pseudonocardia</taxon>
    </lineage>
</organism>
<evidence type="ECO:0000256" key="6">
    <source>
        <dbReference type="ARBA" id="ARBA00022842"/>
    </source>
</evidence>
<evidence type="ECO:0000313" key="12">
    <source>
        <dbReference type="Proteomes" id="UP000321328"/>
    </source>
</evidence>
<comment type="catalytic activity">
    <reaction evidence="8 9">
        <text>(R)-4'-phosphopantetheine + ATP + H(+) = 3'-dephospho-CoA + diphosphate</text>
        <dbReference type="Rhea" id="RHEA:19801"/>
        <dbReference type="ChEBI" id="CHEBI:15378"/>
        <dbReference type="ChEBI" id="CHEBI:30616"/>
        <dbReference type="ChEBI" id="CHEBI:33019"/>
        <dbReference type="ChEBI" id="CHEBI:57328"/>
        <dbReference type="ChEBI" id="CHEBI:61723"/>
        <dbReference type="EC" id="2.7.7.3"/>
    </reaction>
</comment>
<keyword evidence="12" id="KW-1185">Reference proteome</keyword>
<evidence type="ECO:0000256" key="7">
    <source>
        <dbReference type="ARBA" id="ARBA00022993"/>
    </source>
</evidence>
<keyword evidence="6 9" id="KW-0460">Magnesium</keyword>
<keyword evidence="4 9" id="KW-0547">Nucleotide-binding</keyword>
<accession>A0A511D3C0</accession>
<evidence type="ECO:0000256" key="1">
    <source>
        <dbReference type="ARBA" id="ARBA00022490"/>
    </source>
</evidence>
<dbReference type="NCBIfam" id="TIGR00125">
    <property type="entry name" value="cyt_tran_rel"/>
    <property type="match status" value="1"/>
</dbReference>
<dbReference type="FunFam" id="3.40.50.620:FF:000012">
    <property type="entry name" value="Phosphopantetheine adenylyltransferase"/>
    <property type="match status" value="1"/>
</dbReference>
<feature type="binding site" evidence="9">
    <location>
        <position position="9"/>
    </location>
    <ligand>
        <name>substrate</name>
    </ligand>
</feature>
<feature type="binding site" evidence="9">
    <location>
        <begin position="9"/>
        <end position="10"/>
    </location>
    <ligand>
        <name>ATP</name>
        <dbReference type="ChEBI" id="CHEBI:30616"/>
    </ligand>
</feature>
<proteinExistence type="inferred from homology"/>
<evidence type="ECO:0000313" key="11">
    <source>
        <dbReference type="EMBL" id="GEL19281.1"/>
    </source>
</evidence>
<gene>
    <name evidence="9 11" type="primary">coaD</name>
    <name evidence="11" type="ORF">PA7_31180</name>
</gene>
<comment type="subunit">
    <text evidence="9">Homohexamer.</text>
</comment>